<organism evidence="2 3">
    <name type="scientific">Rhodococcus chondri</name>
    <dbReference type="NCBI Taxonomy" id="3065941"/>
    <lineage>
        <taxon>Bacteria</taxon>
        <taxon>Bacillati</taxon>
        <taxon>Actinomycetota</taxon>
        <taxon>Actinomycetes</taxon>
        <taxon>Mycobacteriales</taxon>
        <taxon>Nocardiaceae</taxon>
        <taxon>Rhodococcus</taxon>
    </lineage>
</organism>
<dbReference type="RefSeq" id="WP_330151082.1">
    <property type="nucleotide sequence ID" value="NZ_JAUZMZ010000020.1"/>
</dbReference>
<feature type="domain" description="AraC effector-binding" evidence="1">
    <location>
        <begin position="1"/>
        <end position="145"/>
    </location>
</feature>
<protein>
    <submittedName>
        <fullName evidence="2">GyrI-like domain-containing protein</fullName>
    </submittedName>
</protein>
<dbReference type="InterPro" id="IPR053182">
    <property type="entry name" value="YobU-like_regulator"/>
</dbReference>
<dbReference type="SMART" id="SM00871">
    <property type="entry name" value="AraC_E_bind"/>
    <property type="match status" value="1"/>
</dbReference>
<evidence type="ECO:0000313" key="3">
    <source>
        <dbReference type="Proteomes" id="UP001331936"/>
    </source>
</evidence>
<dbReference type="EMBL" id="JAUZMZ010000020">
    <property type="protein sequence ID" value="MEE2031647.1"/>
    <property type="molecule type" value="Genomic_DNA"/>
</dbReference>
<dbReference type="Proteomes" id="UP001331936">
    <property type="component" value="Unassembled WGS sequence"/>
</dbReference>
<evidence type="ECO:0000313" key="2">
    <source>
        <dbReference type="EMBL" id="MEE2031647.1"/>
    </source>
</evidence>
<sequence>MPFEIVHRKQTLVAGLPVRSPKRALGRPRDPGLERAWSAVLKEELGGPLASAYTDHAVDIGSYYTQTVGYQCESLDQVTEGHFVACVPAGTYAKFSSTGNFPEVVTDLWDQVREAEGSSRIVRSFVGDFEYYPNAFRIDLYVSVLASEKADA</sequence>
<dbReference type="PANTHER" id="PTHR36444:SF2">
    <property type="entry name" value="TRANSCRIPTIONAL REGULATOR PROTEIN YOBU-RELATED"/>
    <property type="match status" value="1"/>
</dbReference>
<dbReference type="InterPro" id="IPR010499">
    <property type="entry name" value="AraC_E-bd"/>
</dbReference>
<dbReference type="Pfam" id="PF14526">
    <property type="entry name" value="Cass2"/>
    <property type="match status" value="1"/>
</dbReference>
<proteinExistence type="predicted"/>
<gene>
    <name evidence="2" type="ORF">Q8814_05875</name>
</gene>
<dbReference type="PANTHER" id="PTHR36444">
    <property type="entry name" value="TRANSCRIPTIONAL REGULATOR PROTEIN YOBU-RELATED"/>
    <property type="match status" value="1"/>
</dbReference>
<comment type="caution">
    <text evidence="2">The sequence shown here is derived from an EMBL/GenBank/DDBJ whole genome shotgun (WGS) entry which is preliminary data.</text>
</comment>
<dbReference type="InterPro" id="IPR029441">
    <property type="entry name" value="Cass2"/>
</dbReference>
<keyword evidence="3" id="KW-1185">Reference proteome</keyword>
<dbReference type="SUPFAM" id="SSF55136">
    <property type="entry name" value="Probable bacterial effector-binding domain"/>
    <property type="match status" value="1"/>
</dbReference>
<name>A0ABU7JQN2_9NOCA</name>
<evidence type="ECO:0000259" key="1">
    <source>
        <dbReference type="SMART" id="SM00871"/>
    </source>
</evidence>
<reference evidence="2 3" key="1">
    <citation type="submission" date="2023-08" db="EMBL/GenBank/DDBJ databases">
        <authorList>
            <person name="Girao M."/>
            <person name="Carvalho M.F."/>
        </authorList>
    </citation>
    <scope>NUCLEOTIDE SEQUENCE [LARGE SCALE GENOMIC DNA]</scope>
    <source>
        <strain evidence="2 3">CC-R104</strain>
    </source>
</reference>
<dbReference type="InterPro" id="IPR011256">
    <property type="entry name" value="Reg_factor_effector_dom_sf"/>
</dbReference>
<accession>A0ABU7JQN2</accession>
<dbReference type="Gene3D" id="3.20.80.10">
    <property type="entry name" value="Regulatory factor, effector binding domain"/>
    <property type="match status" value="1"/>
</dbReference>